<evidence type="ECO:0000256" key="5">
    <source>
        <dbReference type="ARBA" id="ARBA00022840"/>
    </source>
</evidence>
<keyword evidence="2" id="KW-0813">Transport</keyword>
<name>A0ABV8TVG2_9ACTN</name>
<dbReference type="Pfam" id="PF00005">
    <property type="entry name" value="ABC_tran"/>
    <property type="match status" value="1"/>
</dbReference>
<gene>
    <name evidence="12" type="ORF">ACFPET_04505</name>
</gene>
<dbReference type="RefSeq" id="WP_380618221.1">
    <property type="nucleotide sequence ID" value="NZ_JBHSDK010000005.1"/>
</dbReference>
<dbReference type="Gene3D" id="3.40.50.300">
    <property type="entry name" value="P-loop containing nucleotide triphosphate hydrolases"/>
    <property type="match status" value="1"/>
</dbReference>
<evidence type="ECO:0000313" key="13">
    <source>
        <dbReference type="Proteomes" id="UP001595823"/>
    </source>
</evidence>
<evidence type="ECO:0000259" key="11">
    <source>
        <dbReference type="PROSITE" id="PS50893"/>
    </source>
</evidence>
<dbReference type="InterPro" id="IPR003439">
    <property type="entry name" value="ABC_transporter-like_ATP-bd"/>
</dbReference>
<comment type="subcellular location">
    <subcellularLocation>
        <location evidence="1">Cell membrane</location>
        <topology evidence="1">Peripheral membrane protein</topology>
        <orientation evidence="1">Cytoplasmic side</orientation>
    </subcellularLocation>
</comment>
<dbReference type="InterPro" id="IPR005894">
    <property type="entry name" value="DrrA"/>
</dbReference>
<evidence type="ECO:0000256" key="7">
    <source>
        <dbReference type="ARBA" id="ARBA00023136"/>
    </source>
</evidence>
<evidence type="ECO:0000256" key="2">
    <source>
        <dbReference type="ARBA" id="ARBA00022448"/>
    </source>
</evidence>
<dbReference type="PROSITE" id="PS50893">
    <property type="entry name" value="ABC_TRANSPORTER_2"/>
    <property type="match status" value="1"/>
</dbReference>
<dbReference type="Proteomes" id="UP001595823">
    <property type="component" value="Unassembled WGS sequence"/>
</dbReference>
<dbReference type="InterPro" id="IPR050763">
    <property type="entry name" value="ABC_transporter_ATP-binding"/>
</dbReference>
<organism evidence="12 13">
    <name type="scientific">Salininema proteolyticum</name>
    <dbReference type="NCBI Taxonomy" id="1607685"/>
    <lineage>
        <taxon>Bacteria</taxon>
        <taxon>Bacillati</taxon>
        <taxon>Actinomycetota</taxon>
        <taxon>Actinomycetes</taxon>
        <taxon>Glycomycetales</taxon>
        <taxon>Glycomycetaceae</taxon>
        <taxon>Salininema</taxon>
    </lineage>
</organism>
<dbReference type="PROSITE" id="PS00211">
    <property type="entry name" value="ABC_TRANSPORTER_1"/>
    <property type="match status" value="1"/>
</dbReference>
<keyword evidence="7" id="KW-0472">Membrane</keyword>
<keyword evidence="4" id="KW-0547">Nucleotide-binding</keyword>
<reference evidence="13" key="1">
    <citation type="journal article" date="2019" name="Int. J. Syst. Evol. Microbiol.">
        <title>The Global Catalogue of Microorganisms (GCM) 10K type strain sequencing project: providing services to taxonomists for standard genome sequencing and annotation.</title>
        <authorList>
            <consortium name="The Broad Institute Genomics Platform"/>
            <consortium name="The Broad Institute Genome Sequencing Center for Infectious Disease"/>
            <person name="Wu L."/>
            <person name="Ma J."/>
        </authorList>
    </citation>
    <scope>NUCLEOTIDE SEQUENCE [LARGE SCALE GENOMIC DNA]</scope>
    <source>
        <strain evidence="13">IBRC-M 10908</strain>
    </source>
</reference>
<feature type="domain" description="ABC transporter" evidence="11">
    <location>
        <begin position="6"/>
        <end position="236"/>
    </location>
</feature>
<dbReference type="InterPro" id="IPR027417">
    <property type="entry name" value="P-loop_NTPase"/>
</dbReference>
<comment type="caution">
    <text evidence="12">The sequence shown here is derived from an EMBL/GenBank/DDBJ whole genome shotgun (WGS) entry which is preliminary data.</text>
</comment>
<evidence type="ECO:0000256" key="1">
    <source>
        <dbReference type="ARBA" id="ARBA00004413"/>
    </source>
</evidence>
<protein>
    <submittedName>
        <fullName evidence="12">ATP-binding cassette domain-containing protein</fullName>
    </submittedName>
</protein>
<feature type="region of interest" description="Disordered" evidence="10">
    <location>
        <begin position="309"/>
        <end position="330"/>
    </location>
</feature>
<dbReference type="EMBL" id="JBHSDK010000005">
    <property type="protein sequence ID" value="MFC4334457.1"/>
    <property type="molecule type" value="Genomic_DNA"/>
</dbReference>
<dbReference type="InterPro" id="IPR017871">
    <property type="entry name" value="ABC_transporter-like_CS"/>
</dbReference>
<keyword evidence="13" id="KW-1185">Reference proteome</keyword>
<dbReference type="NCBIfam" id="TIGR01188">
    <property type="entry name" value="drrA"/>
    <property type="match status" value="1"/>
</dbReference>
<keyword evidence="6" id="KW-1278">Translocase</keyword>
<keyword evidence="5 12" id="KW-0067">ATP-binding</keyword>
<feature type="compositionally biased region" description="Basic and acidic residues" evidence="10">
    <location>
        <begin position="309"/>
        <end position="321"/>
    </location>
</feature>
<evidence type="ECO:0000313" key="12">
    <source>
        <dbReference type="EMBL" id="MFC4334457.1"/>
    </source>
</evidence>
<evidence type="ECO:0000256" key="4">
    <source>
        <dbReference type="ARBA" id="ARBA00022741"/>
    </source>
</evidence>
<evidence type="ECO:0000256" key="9">
    <source>
        <dbReference type="ARBA" id="ARBA00049985"/>
    </source>
</evidence>
<sequence length="330" mass="35357">MGEHAIEAQGLVKRFGDFTALDGVDLAARPGTVLGVLGPNGAGKTTSVRILATLSRPTGGRAFVGGHDVVRQAAKVRSLIGLTGQYAGVDEMLTGTENLQFIGRLLGMSRPDSRRRAEELLKSFGLADAASKPARTYSGGMRRRLDLAASLVGDPEILFLDEPTTGLDPRARGELWDVVRMLVADGTTVLLTTQYLEEADQLADDIVVIDHGKVIARGTPTELKSLVGGYSLRLQPEDAADLDRLAEAVAASRAGTEPARDDRAVTVGIMDERQWRQIAASVHDQGISLSEFHLGLSSLDEVFLTLTGHHAEPSRNPSDEHPEPEEAEQP</sequence>
<evidence type="ECO:0000256" key="10">
    <source>
        <dbReference type="SAM" id="MobiDB-lite"/>
    </source>
</evidence>
<proteinExistence type="inferred from homology"/>
<dbReference type="InterPro" id="IPR003593">
    <property type="entry name" value="AAA+_ATPase"/>
</dbReference>
<comment type="similarity">
    <text evidence="9">Belongs to the ABC transporter superfamily. Drug exporter-1 (DrugE1) (TC 3.A.1.105) family.</text>
</comment>
<dbReference type="SUPFAM" id="SSF52540">
    <property type="entry name" value="P-loop containing nucleoside triphosphate hydrolases"/>
    <property type="match status" value="1"/>
</dbReference>
<dbReference type="PANTHER" id="PTHR42711">
    <property type="entry name" value="ABC TRANSPORTER ATP-BINDING PROTEIN"/>
    <property type="match status" value="1"/>
</dbReference>
<accession>A0ABV8TVG2</accession>
<evidence type="ECO:0000256" key="3">
    <source>
        <dbReference type="ARBA" id="ARBA00022475"/>
    </source>
</evidence>
<keyword evidence="8" id="KW-0046">Antibiotic resistance</keyword>
<dbReference type="SMART" id="SM00382">
    <property type="entry name" value="AAA"/>
    <property type="match status" value="1"/>
</dbReference>
<dbReference type="GO" id="GO:0005524">
    <property type="term" value="F:ATP binding"/>
    <property type="evidence" value="ECO:0007669"/>
    <property type="project" value="UniProtKB-KW"/>
</dbReference>
<keyword evidence="3" id="KW-1003">Cell membrane</keyword>
<evidence type="ECO:0000256" key="6">
    <source>
        <dbReference type="ARBA" id="ARBA00022967"/>
    </source>
</evidence>
<evidence type="ECO:0000256" key="8">
    <source>
        <dbReference type="ARBA" id="ARBA00023251"/>
    </source>
</evidence>
<dbReference type="PANTHER" id="PTHR42711:SF19">
    <property type="entry name" value="DOXORUBICIN RESISTANCE ATP-BINDING PROTEIN DRRA"/>
    <property type="match status" value="1"/>
</dbReference>